<keyword evidence="3" id="KW-0805">Transcription regulation</keyword>
<dbReference type="PROSITE" id="PS50921">
    <property type="entry name" value="ANTAR"/>
    <property type="match status" value="1"/>
</dbReference>
<dbReference type="GO" id="GO:0016301">
    <property type="term" value="F:kinase activity"/>
    <property type="evidence" value="ECO:0007669"/>
    <property type="project" value="UniProtKB-KW"/>
</dbReference>
<feature type="domain" description="ANTAR" evidence="5">
    <location>
        <begin position="170"/>
        <end position="231"/>
    </location>
</feature>
<keyword evidence="4" id="KW-0804">Transcription</keyword>
<dbReference type="Gene3D" id="1.10.10.10">
    <property type="entry name" value="Winged helix-like DNA-binding domain superfamily/Winged helix DNA-binding domain"/>
    <property type="match status" value="1"/>
</dbReference>
<sequence>MTTVSAQRLATIFVEVADTLVDEFDLIEFLHMLTDRAAALVDAAAVGILLADPRGKLQFMAGSDENVKLLELFQLQNKEGPCLEAFRTAQPVINVDLGAAGARWPKFAPRATEAGFQSVHAFPLRLRQQAIGAMNVFGATKGGDFADTDVTVMQALADIASIALLQERTINRGEILTEQLQGALNSRIVIEQAKGAVAQARGVSVDDAFTRIRSHARSHNQRLIDVAQTIVANPATAQQLP</sequence>
<name>A0A1C6SY26_9ACTN</name>
<dbReference type="InterPro" id="IPR036388">
    <property type="entry name" value="WH-like_DNA-bd_sf"/>
</dbReference>
<evidence type="ECO:0000256" key="3">
    <source>
        <dbReference type="ARBA" id="ARBA00023015"/>
    </source>
</evidence>
<dbReference type="Gene3D" id="3.30.450.40">
    <property type="match status" value="1"/>
</dbReference>
<dbReference type="Proteomes" id="UP000199699">
    <property type="component" value="Unassembled WGS sequence"/>
</dbReference>
<dbReference type="STRING" id="145857.GA0070616_4915"/>
<evidence type="ECO:0000259" key="5">
    <source>
        <dbReference type="PROSITE" id="PS50921"/>
    </source>
</evidence>
<dbReference type="AlphaFoldDB" id="A0A1C6SY26"/>
<dbReference type="InterPro" id="IPR029016">
    <property type="entry name" value="GAF-like_dom_sf"/>
</dbReference>
<protein>
    <submittedName>
        <fullName evidence="6">GAF domain-containing protein</fullName>
    </submittedName>
</protein>
<reference evidence="6 7" key="1">
    <citation type="submission" date="2016-06" db="EMBL/GenBank/DDBJ databases">
        <authorList>
            <person name="Kjaerup R.B."/>
            <person name="Dalgaard T.S."/>
            <person name="Juul-Madsen H.R."/>
        </authorList>
    </citation>
    <scope>NUCLEOTIDE SEQUENCE [LARGE SCALE GENOMIC DNA]</scope>
    <source>
        <strain evidence="6 7">DSM 43818</strain>
    </source>
</reference>
<dbReference type="GO" id="GO:0003723">
    <property type="term" value="F:RNA binding"/>
    <property type="evidence" value="ECO:0007669"/>
    <property type="project" value="InterPro"/>
</dbReference>
<dbReference type="RefSeq" id="WP_091087709.1">
    <property type="nucleotide sequence ID" value="NZ_FMHT01000003.1"/>
</dbReference>
<keyword evidence="1" id="KW-0808">Transferase</keyword>
<evidence type="ECO:0000256" key="4">
    <source>
        <dbReference type="ARBA" id="ARBA00023163"/>
    </source>
</evidence>
<dbReference type="InterPro" id="IPR011006">
    <property type="entry name" value="CheY-like_superfamily"/>
</dbReference>
<dbReference type="SMART" id="SM01012">
    <property type="entry name" value="ANTAR"/>
    <property type="match status" value="1"/>
</dbReference>
<gene>
    <name evidence="6" type="ORF">GA0070616_4915</name>
</gene>
<dbReference type="OrthoDB" id="3683444at2"/>
<accession>A0A1C6SY26</accession>
<dbReference type="InterPro" id="IPR005561">
    <property type="entry name" value="ANTAR"/>
</dbReference>
<dbReference type="InterPro" id="IPR003018">
    <property type="entry name" value="GAF"/>
</dbReference>
<dbReference type="SMART" id="SM00065">
    <property type="entry name" value="GAF"/>
    <property type="match status" value="1"/>
</dbReference>
<evidence type="ECO:0000256" key="2">
    <source>
        <dbReference type="ARBA" id="ARBA00022777"/>
    </source>
</evidence>
<dbReference type="PIRSF" id="PIRSF036625">
    <property type="entry name" value="GAF_ANTAR"/>
    <property type="match status" value="1"/>
</dbReference>
<organism evidence="6 7">
    <name type="scientific">Micromonospora nigra</name>
    <dbReference type="NCBI Taxonomy" id="145857"/>
    <lineage>
        <taxon>Bacteria</taxon>
        <taxon>Bacillati</taxon>
        <taxon>Actinomycetota</taxon>
        <taxon>Actinomycetes</taxon>
        <taxon>Micromonosporales</taxon>
        <taxon>Micromonosporaceae</taxon>
        <taxon>Micromonospora</taxon>
    </lineage>
</organism>
<dbReference type="Pfam" id="PF03861">
    <property type="entry name" value="ANTAR"/>
    <property type="match status" value="1"/>
</dbReference>
<evidence type="ECO:0000313" key="7">
    <source>
        <dbReference type="Proteomes" id="UP000199699"/>
    </source>
</evidence>
<dbReference type="InterPro" id="IPR012074">
    <property type="entry name" value="GAF_ANTAR"/>
</dbReference>
<dbReference type="SUPFAM" id="SSF52172">
    <property type="entry name" value="CheY-like"/>
    <property type="match status" value="1"/>
</dbReference>
<evidence type="ECO:0000313" key="6">
    <source>
        <dbReference type="EMBL" id="SCL34222.1"/>
    </source>
</evidence>
<dbReference type="EMBL" id="FMHT01000003">
    <property type="protein sequence ID" value="SCL34222.1"/>
    <property type="molecule type" value="Genomic_DNA"/>
</dbReference>
<keyword evidence="7" id="KW-1185">Reference proteome</keyword>
<proteinExistence type="predicted"/>
<evidence type="ECO:0000256" key="1">
    <source>
        <dbReference type="ARBA" id="ARBA00022679"/>
    </source>
</evidence>
<dbReference type="SUPFAM" id="SSF55781">
    <property type="entry name" value="GAF domain-like"/>
    <property type="match status" value="1"/>
</dbReference>
<keyword evidence="2" id="KW-0418">Kinase</keyword>
<dbReference type="Pfam" id="PF13185">
    <property type="entry name" value="GAF_2"/>
    <property type="match status" value="1"/>
</dbReference>